<dbReference type="Gene3D" id="3.30.70.270">
    <property type="match status" value="1"/>
</dbReference>
<accession>A0A1H6FG77</accession>
<comment type="similarity">
    <text evidence="12">Belongs to the bacterial reverse transcriptase family.</text>
</comment>
<dbReference type="InterPro" id="IPR042211">
    <property type="entry name" value="CRISPR-assoc_Cas1_N"/>
</dbReference>
<evidence type="ECO:0000256" key="8">
    <source>
        <dbReference type="ARBA" id="ARBA00022918"/>
    </source>
</evidence>
<dbReference type="OrthoDB" id="9803119at2"/>
<dbReference type="Gene3D" id="3.100.10.20">
    <property type="entry name" value="CRISPR-associated endonuclease Cas1, N-terminal domain"/>
    <property type="match status" value="1"/>
</dbReference>
<sequence length="837" mass="96337">MRLLLPKAQRDKNAKGEARFCREASELNYKHLNEALYNTINTLLRQREQTGFSLPDIPSGTLNHHQLFWMDQHYGKQQKPMGGFLGLLQLDCRQFTPQHWQNWIIGQYLGIGRFRIFGWGRYQIEGMEGEISLQRSEQASTQLQRVCTPDNMQRAWQHVSRQQQVERITDSTMHQMESDIPTDKVAARLEQQAQQLLNQTYAIPPLKGIILQKTGRDPRPLAVPPFFDRISQRATTQILTPALETLMYEHSYGYRRGRSRHQVAQKIQQAYRQGYRWVFESDIEDFFDNVSWEQLHTRLHALFGDEPLIELIMTWISAPVQFDGKLIQRRAGLPQGSPLSPLLANLLLDDFDSDLDTAGYLLLRFADDFVILGKTRAEVEDAARHANASISELGMTFNPKKTAITDFEQGFRFLGYLFVNGLALDAGGEKDPDYQPQIPPGSWLADTTITPETLQQTTNAQAGAGLQPAPERFNNAGLQTQSHKTQAPETNPDTRIGEREELGIYLFINGSSALLSTREERLHIQQQTEDPEQPETHSYPWRNLETVILFGSHHLTTPALKAAFKHQVAIHYATRSGEYQGLASSIHTRHQHSRLWLEQHLRFQDKQQSLNAALSLVQSRLRHQGEVLRRYNTDKQFNQSLTQLQNLLTKARYTQDFENLNGYEGQGAKIYFQALQKLVPEALGFGGRNRRPPRDPFNVLLSLGYTILYNHVETLCYASGLQPWVGLYHQPHGRHAVLASDLMEPFRHIIERVALTAVRQNQINPDDFSIKADGSCYMANEARKKYLILLSEAFEKPFKAYRDEQPYKLHEHLHRQNLQLIDWIHGKTDHFQAWKIK</sequence>
<feature type="binding site" evidence="14">
    <location>
        <position position="729"/>
    </location>
    <ligand>
        <name>Mn(2+)</name>
        <dbReference type="ChEBI" id="CHEBI:29035"/>
    </ligand>
</feature>
<evidence type="ECO:0000256" key="7">
    <source>
        <dbReference type="ARBA" id="ARBA00022842"/>
    </source>
</evidence>
<dbReference type="InterPro" id="IPR002729">
    <property type="entry name" value="CRISPR-assoc_Cas1"/>
</dbReference>
<evidence type="ECO:0000256" key="3">
    <source>
        <dbReference type="ARBA" id="ARBA00022722"/>
    </source>
</evidence>
<keyword evidence="5 14" id="KW-0255">Endonuclease</keyword>
<dbReference type="Gene3D" id="1.20.120.920">
    <property type="entry name" value="CRISPR-associated endonuclease Cas1, C-terminal domain"/>
    <property type="match status" value="1"/>
</dbReference>
<keyword evidence="4 14" id="KW-0479">Metal-binding</keyword>
<evidence type="ECO:0000256" key="1">
    <source>
        <dbReference type="ARBA" id="ARBA00022679"/>
    </source>
</evidence>
<dbReference type="SUPFAM" id="SSF56672">
    <property type="entry name" value="DNA/RNA polymerases"/>
    <property type="match status" value="1"/>
</dbReference>
<keyword evidence="11 14" id="KW-0464">Manganese</keyword>
<dbReference type="GO" id="GO:0003677">
    <property type="term" value="F:DNA binding"/>
    <property type="evidence" value="ECO:0007669"/>
    <property type="project" value="UniProtKB-KW"/>
</dbReference>
<dbReference type="PROSITE" id="PS50878">
    <property type="entry name" value="RT_POL"/>
    <property type="match status" value="1"/>
</dbReference>
<keyword evidence="9 14" id="KW-0051">Antiviral defense</keyword>
<gene>
    <name evidence="16" type="primary">cas4-cas1_2</name>
    <name evidence="14" type="synonym">cas1</name>
    <name evidence="16" type="ORF">MBHS_04056</name>
</gene>
<dbReference type="InterPro" id="IPR050646">
    <property type="entry name" value="Cas1"/>
</dbReference>
<organism evidence="16 17">
    <name type="scientific">Candidatus Venteria ishoeyi</name>
    <dbReference type="NCBI Taxonomy" id="1899563"/>
    <lineage>
        <taxon>Bacteria</taxon>
        <taxon>Pseudomonadati</taxon>
        <taxon>Pseudomonadota</taxon>
        <taxon>Gammaproteobacteria</taxon>
        <taxon>Thiotrichales</taxon>
        <taxon>Thiotrichaceae</taxon>
        <taxon>Venteria</taxon>
    </lineage>
</organism>
<comment type="function">
    <text evidence="14">CRISPR (clustered regularly interspaced short palindromic repeat), is an adaptive immune system that provides protection against mobile genetic elements (viruses, transposable elements and conjugative plasmids). CRISPR clusters contain spacers, sequences complementary to antecedent mobile elements, and target invading nucleic acids. CRISPR clusters are transcribed and processed into CRISPR RNA (crRNA). Acts as a dsDNA endonuclease. Involved in the integration of spacer DNA into the CRISPR cassette.</text>
</comment>
<evidence type="ECO:0000256" key="11">
    <source>
        <dbReference type="ARBA" id="ARBA00023211"/>
    </source>
</evidence>
<dbReference type="GO" id="GO:0051607">
    <property type="term" value="P:defense response to virus"/>
    <property type="evidence" value="ECO:0007669"/>
    <property type="project" value="UniProtKB-UniRule"/>
</dbReference>
<evidence type="ECO:0000313" key="17">
    <source>
        <dbReference type="Proteomes" id="UP000236724"/>
    </source>
</evidence>
<dbReference type="GO" id="GO:0046872">
    <property type="term" value="F:metal ion binding"/>
    <property type="evidence" value="ECO:0007669"/>
    <property type="project" value="UniProtKB-UniRule"/>
</dbReference>
<evidence type="ECO:0000256" key="13">
    <source>
        <dbReference type="ARBA" id="ARBA00038592"/>
    </source>
</evidence>
<keyword evidence="2" id="KW-0548">Nucleotidyltransferase</keyword>
<dbReference type="EMBL" id="FMSV02000544">
    <property type="protein sequence ID" value="SEH08166.1"/>
    <property type="molecule type" value="Genomic_DNA"/>
</dbReference>
<dbReference type="EC" id="3.1.-.-" evidence="14"/>
<dbReference type="AlphaFoldDB" id="A0A1H6FG77"/>
<dbReference type="PRINTS" id="PR00866">
    <property type="entry name" value="RNADNAPOLMS"/>
</dbReference>
<dbReference type="InterPro" id="IPR000123">
    <property type="entry name" value="Reverse_transcriptase_msDNA"/>
</dbReference>
<keyword evidence="6 14" id="KW-0378">Hydrolase</keyword>
<dbReference type="RefSeq" id="WP_103921740.1">
    <property type="nucleotide sequence ID" value="NZ_FMSV02000544.1"/>
</dbReference>
<protein>
    <recommendedName>
        <fullName evidence="14">CRISPR-associated endonuclease Cas1</fullName>
        <ecNumber evidence="14">3.1.-.-</ecNumber>
    </recommendedName>
</protein>
<keyword evidence="17" id="KW-1185">Reference proteome</keyword>
<keyword evidence="7 14" id="KW-0460">Magnesium</keyword>
<dbReference type="CDD" id="cd01651">
    <property type="entry name" value="RT_G2_intron"/>
    <property type="match status" value="1"/>
</dbReference>
<evidence type="ECO:0000256" key="4">
    <source>
        <dbReference type="ARBA" id="ARBA00022723"/>
    </source>
</evidence>
<dbReference type="InterPro" id="IPR000477">
    <property type="entry name" value="RT_dom"/>
</dbReference>
<keyword evidence="10 14" id="KW-0238">DNA-binding</keyword>
<dbReference type="InterPro" id="IPR043128">
    <property type="entry name" value="Rev_trsase/Diguanyl_cyclase"/>
</dbReference>
<dbReference type="CDD" id="cd09634">
    <property type="entry name" value="Cas1_I-II-III"/>
    <property type="match status" value="1"/>
</dbReference>
<keyword evidence="3 14" id="KW-0540">Nuclease</keyword>
<evidence type="ECO:0000256" key="10">
    <source>
        <dbReference type="ARBA" id="ARBA00023125"/>
    </source>
</evidence>
<feature type="binding site" evidence="14">
    <location>
        <position position="744"/>
    </location>
    <ligand>
        <name>Mn(2+)</name>
        <dbReference type="ChEBI" id="CHEBI:29035"/>
    </ligand>
</feature>
<evidence type="ECO:0000256" key="6">
    <source>
        <dbReference type="ARBA" id="ARBA00022801"/>
    </source>
</evidence>
<evidence type="ECO:0000256" key="12">
    <source>
        <dbReference type="ARBA" id="ARBA00034120"/>
    </source>
</evidence>
<dbReference type="Pfam" id="PF01867">
    <property type="entry name" value="Cas_Cas1"/>
    <property type="match status" value="1"/>
</dbReference>
<dbReference type="InterPro" id="IPR042206">
    <property type="entry name" value="CRISPR-assoc_Cas1_C"/>
</dbReference>
<evidence type="ECO:0000256" key="9">
    <source>
        <dbReference type="ARBA" id="ARBA00023118"/>
    </source>
</evidence>
<dbReference type="GO" id="GO:0003964">
    <property type="term" value="F:RNA-directed DNA polymerase activity"/>
    <property type="evidence" value="ECO:0007669"/>
    <property type="project" value="UniProtKB-KW"/>
</dbReference>
<feature type="binding site" evidence="14">
    <location>
        <position position="664"/>
    </location>
    <ligand>
        <name>Mn(2+)</name>
        <dbReference type="ChEBI" id="CHEBI:29035"/>
    </ligand>
</feature>
<dbReference type="Proteomes" id="UP000236724">
    <property type="component" value="Unassembled WGS sequence"/>
</dbReference>
<keyword evidence="1" id="KW-0808">Transferase</keyword>
<dbReference type="PANTHER" id="PTHR34353:SF2">
    <property type="entry name" value="CRISPR-ASSOCIATED ENDONUCLEASE CAS1 1"/>
    <property type="match status" value="1"/>
</dbReference>
<evidence type="ECO:0000256" key="2">
    <source>
        <dbReference type="ARBA" id="ARBA00022695"/>
    </source>
</evidence>
<dbReference type="GO" id="GO:0004519">
    <property type="term" value="F:endonuclease activity"/>
    <property type="evidence" value="ECO:0007669"/>
    <property type="project" value="UniProtKB-UniRule"/>
</dbReference>
<comment type="cofactor">
    <cofactor evidence="14">
        <name>Mg(2+)</name>
        <dbReference type="ChEBI" id="CHEBI:18420"/>
    </cofactor>
    <cofactor evidence="14">
        <name>Mn(2+)</name>
        <dbReference type="ChEBI" id="CHEBI:29035"/>
    </cofactor>
</comment>
<comment type="subunit">
    <text evidence="13 14">Homodimer, forms a heterotetramer with a Cas2 homodimer.</text>
</comment>
<dbReference type="GO" id="GO:0016787">
    <property type="term" value="F:hydrolase activity"/>
    <property type="evidence" value="ECO:0007669"/>
    <property type="project" value="UniProtKB-KW"/>
</dbReference>
<evidence type="ECO:0000313" key="16">
    <source>
        <dbReference type="EMBL" id="SEH08166.1"/>
    </source>
</evidence>
<dbReference type="NCBIfam" id="TIGR00287">
    <property type="entry name" value="cas1"/>
    <property type="match status" value="1"/>
</dbReference>
<dbReference type="GO" id="GO:0003723">
    <property type="term" value="F:RNA binding"/>
    <property type="evidence" value="ECO:0007669"/>
    <property type="project" value="InterPro"/>
</dbReference>
<dbReference type="InterPro" id="IPR043502">
    <property type="entry name" value="DNA/RNA_pol_sf"/>
</dbReference>
<evidence type="ECO:0000256" key="5">
    <source>
        <dbReference type="ARBA" id="ARBA00022759"/>
    </source>
</evidence>
<evidence type="ECO:0000259" key="15">
    <source>
        <dbReference type="PROSITE" id="PS50878"/>
    </source>
</evidence>
<comment type="similarity">
    <text evidence="14">Belongs to the CRISPR-associated endonuclease Cas1 family.</text>
</comment>
<keyword evidence="8" id="KW-0695">RNA-directed DNA polymerase</keyword>
<dbReference type="GO" id="GO:0043571">
    <property type="term" value="P:maintenance of CRISPR repeat elements"/>
    <property type="evidence" value="ECO:0007669"/>
    <property type="project" value="UniProtKB-UniRule"/>
</dbReference>
<name>A0A1H6FG77_9GAMM</name>
<evidence type="ECO:0000256" key="14">
    <source>
        <dbReference type="HAMAP-Rule" id="MF_01470"/>
    </source>
</evidence>
<dbReference type="Pfam" id="PF00078">
    <property type="entry name" value="RVT_1"/>
    <property type="match status" value="1"/>
</dbReference>
<dbReference type="HAMAP" id="MF_01470">
    <property type="entry name" value="Cas1"/>
    <property type="match status" value="1"/>
</dbReference>
<proteinExistence type="inferred from homology"/>
<reference evidence="16 17" key="1">
    <citation type="submission" date="2016-10" db="EMBL/GenBank/DDBJ databases">
        <authorList>
            <person name="de Groot N.N."/>
        </authorList>
    </citation>
    <scope>NUCLEOTIDE SEQUENCE [LARGE SCALE GENOMIC DNA]</scope>
    <source>
        <strain evidence="16">MBHS1</strain>
    </source>
</reference>
<dbReference type="PANTHER" id="PTHR34353">
    <property type="entry name" value="CRISPR-ASSOCIATED ENDONUCLEASE CAS1 1"/>
    <property type="match status" value="1"/>
</dbReference>
<feature type="domain" description="Reverse transcriptase" evidence="15">
    <location>
        <begin position="192"/>
        <end position="418"/>
    </location>
</feature>